<gene>
    <name evidence="2" type="ORF">SLEP1_g16</name>
</gene>
<protein>
    <recommendedName>
        <fullName evidence="1">Reverse transcriptase domain-containing protein</fullName>
    </recommendedName>
</protein>
<evidence type="ECO:0000259" key="1">
    <source>
        <dbReference type="PROSITE" id="PS50878"/>
    </source>
</evidence>
<dbReference type="EMBL" id="BPVZ01000001">
    <property type="protein sequence ID" value="GKU85336.1"/>
    <property type="molecule type" value="Genomic_DNA"/>
</dbReference>
<dbReference type="Pfam" id="PF00078">
    <property type="entry name" value="RVT_1"/>
    <property type="match status" value="1"/>
</dbReference>
<name>A0AAV5HG74_9ROSI</name>
<proteinExistence type="predicted"/>
<dbReference type="PROSITE" id="PS50878">
    <property type="entry name" value="RT_POL"/>
    <property type="match status" value="1"/>
</dbReference>
<reference evidence="2 3" key="1">
    <citation type="journal article" date="2021" name="Commun. Biol.">
        <title>The genome of Shorea leprosula (Dipterocarpaceae) highlights the ecological relevance of drought in aseasonal tropical rainforests.</title>
        <authorList>
            <person name="Ng K.K.S."/>
            <person name="Kobayashi M.J."/>
            <person name="Fawcett J.A."/>
            <person name="Hatakeyama M."/>
            <person name="Paape T."/>
            <person name="Ng C.H."/>
            <person name="Ang C.C."/>
            <person name="Tnah L.H."/>
            <person name="Lee C.T."/>
            <person name="Nishiyama T."/>
            <person name="Sese J."/>
            <person name="O'Brien M.J."/>
            <person name="Copetti D."/>
            <person name="Mohd Noor M.I."/>
            <person name="Ong R.C."/>
            <person name="Putra M."/>
            <person name="Sireger I.Z."/>
            <person name="Indrioko S."/>
            <person name="Kosugi Y."/>
            <person name="Izuno A."/>
            <person name="Isagi Y."/>
            <person name="Lee S.L."/>
            <person name="Shimizu K.K."/>
        </authorList>
    </citation>
    <scope>NUCLEOTIDE SEQUENCE [LARGE SCALE GENOMIC DNA]</scope>
    <source>
        <strain evidence="2">214</strain>
    </source>
</reference>
<dbReference type="Proteomes" id="UP001054252">
    <property type="component" value="Unassembled WGS sequence"/>
</dbReference>
<dbReference type="PANTHER" id="PTHR33116">
    <property type="entry name" value="REVERSE TRANSCRIPTASE ZINC-BINDING DOMAIN-CONTAINING PROTEIN-RELATED-RELATED"/>
    <property type="match status" value="1"/>
</dbReference>
<dbReference type="InterPro" id="IPR000477">
    <property type="entry name" value="RT_dom"/>
</dbReference>
<dbReference type="PANTHER" id="PTHR33116:SF78">
    <property type="entry name" value="OS12G0587133 PROTEIN"/>
    <property type="match status" value="1"/>
</dbReference>
<dbReference type="Pfam" id="PF13966">
    <property type="entry name" value="zf-RVT"/>
    <property type="match status" value="1"/>
</dbReference>
<feature type="domain" description="Reverse transcriptase" evidence="1">
    <location>
        <begin position="1"/>
        <end position="163"/>
    </location>
</feature>
<evidence type="ECO:0000313" key="3">
    <source>
        <dbReference type="Proteomes" id="UP001054252"/>
    </source>
</evidence>
<keyword evidence="3" id="KW-1185">Reference proteome</keyword>
<evidence type="ECO:0000313" key="2">
    <source>
        <dbReference type="EMBL" id="GKU85336.1"/>
    </source>
</evidence>
<accession>A0AAV5HG74</accession>
<comment type="caution">
    <text evidence="2">The sequence shown here is derived from an EMBL/GenBank/DDBJ whole genome shotgun (WGS) entry which is preliminary data.</text>
</comment>
<sequence length="567" mass="66442">MMAKFNFSTKWRAWIKECLSSATVSVLVNGSPTEEFPISKGLRQGDPLAPFLFLMVAEALNGLIQNAVELDLYKGAIVGERNFAISHLQFADDSIFFCEASTQNVWAIKCILRSFELVSGLKVNFYKSALYGINMDETELETFARKLNCVVGSIPFKYLGVLVGADQKKVSTWTPTVDYLRKKLSSWRCNNLSFGGRIVLLNSILSSIPVYYFSCYKAPKKVTNLITSIQRNFLWGGGGEDKRKIAWVSWEKICREREEGGLGVRKVELFNRVLLGKWRWRLLKEEDSLWRKVLAEKYNINRKNEWEGGPWRGSSSRWWSDLWKLDKDYNSEGWFRMNVFKVVGEGSETLFWHNIWVGNGPLKEKYDRLYRLSKDKDALISDIGDWSEREWQWRWRWRRPLFAWEHNLLQELQLELQGVQIKQGQQDNWIWKNGQKEGYSVRSAYKMLSSKPREAEAAVYTTIWNKHVPFKVTAFVWRALQHRIPTKENLFKRGVKIQNSDFSCAQCGQVTETTDHLLFECEKSWLIWTSCYNWWGIQVWSGFALYGPYGYGEMAKSFKRRQLQWKR</sequence>
<dbReference type="InterPro" id="IPR026960">
    <property type="entry name" value="RVT-Znf"/>
</dbReference>
<organism evidence="2 3">
    <name type="scientific">Rubroshorea leprosula</name>
    <dbReference type="NCBI Taxonomy" id="152421"/>
    <lineage>
        <taxon>Eukaryota</taxon>
        <taxon>Viridiplantae</taxon>
        <taxon>Streptophyta</taxon>
        <taxon>Embryophyta</taxon>
        <taxon>Tracheophyta</taxon>
        <taxon>Spermatophyta</taxon>
        <taxon>Magnoliopsida</taxon>
        <taxon>eudicotyledons</taxon>
        <taxon>Gunneridae</taxon>
        <taxon>Pentapetalae</taxon>
        <taxon>rosids</taxon>
        <taxon>malvids</taxon>
        <taxon>Malvales</taxon>
        <taxon>Dipterocarpaceae</taxon>
        <taxon>Rubroshorea</taxon>
    </lineage>
</organism>
<dbReference type="AlphaFoldDB" id="A0AAV5HG74"/>